<keyword evidence="8" id="KW-1185">Reference proteome</keyword>
<dbReference type="GO" id="GO:0030089">
    <property type="term" value="C:phycobilisome"/>
    <property type="evidence" value="ECO:0007669"/>
    <property type="project" value="UniProtKB-KW"/>
</dbReference>
<dbReference type="InterPro" id="IPR043782">
    <property type="entry name" value="DUF5724"/>
</dbReference>
<feature type="compositionally biased region" description="Polar residues" evidence="3">
    <location>
        <begin position="1"/>
        <end position="19"/>
    </location>
</feature>
<name>A0A2T1LQU7_9CHRO</name>
<feature type="domain" description="DUF5724" evidence="5">
    <location>
        <begin position="59"/>
        <end position="1247"/>
    </location>
</feature>
<dbReference type="InterPro" id="IPR056639">
    <property type="entry name" value="DUF7737"/>
</dbReference>
<dbReference type="EMBL" id="PXOH01000059">
    <property type="protein sequence ID" value="PSF30032.1"/>
    <property type="molecule type" value="Genomic_DNA"/>
</dbReference>
<comment type="caution">
    <text evidence="7">The sequence shown here is derived from an EMBL/GenBank/DDBJ whole genome shotgun (WGS) entry which is preliminary data.</text>
</comment>
<evidence type="ECO:0000259" key="4">
    <source>
        <dbReference type="Pfam" id="PF13569"/>
    </source>
</evidence>
<dbReference type="SUPFAM" id="SSF48371">
    <property type="entry name" value="ARM repeat"/>
    <property type="match status" value="1"/>
</dbReference>
<reference evidence="7 8" key="1">
    <citation type="submission" date="2018-03" db="EMBL/GenBank/DDBJ databases">
        <title>The ancient ancestry and fast evolution of plastids.</title>
        <authorList>
            <person name="Moore K.R."/>
            <person name="Magnabosco C."/>
            <person name="Momper L."/>
            <person name="Gold D.A."/>
            <person name="Bosak T."/>
            <person name="Fournier G.P."/>
        </authorList>
    </citation>
    <scope>NUCLEOTIDE SEQUENCE [LARGE SCALE GENOMIC DNA]</scope>
    <source>
        <strain evidence="7 8">CCALA 016</strain>
    </source>
</reference>
<evidence type="ECO:0008006" key="9">
    <source>
        <dbReference type="Google" id="ProtNLM"/>
    </source>
</evidence>
<feature type="domain" description="DUF4132" evidence="4">
    <location>
        <begin position="1287"/>
        <end position="1460"/>
    </location>
</feature>
<dbReference type="RefSeq" id="WP_106459449.1">
    <property type="nucleotide sequence ID" value="NZ_PXOH01000059.1"/>
</dbReference>
<dbReference type="InterPro" id="IPR025406">
    <property type="entry name" value="DUF4132"/>
</dbReference>
<feature type="region of interest" description="Disordered" evidence="3">
    <location>
        <begin position="1"/>
        <end position="20"/>
    </location>
</feature>
<evidence type="ECO:0000259" key="5">
    <source>
        <dbReference type="Pfam" id="PF18991"/>
    </source>
</evidence>
<organism evidence="7 8">
    <name type="scientific">Aphanothece hegewaldii CCALA 016</name>
    <dbReference type="NCBI Taxonomy" id="2107694"/>
    <lineage>
        <taxon>Bacteria</taxon>
        <taxon>Bacillati</taxon>
        <taxon>Cyanobacteriota</taxon>
        <taxon>Cyanophyceae</taxon>
        <taxon>Oscillatoriophycideae</taxon>
        <taxon>Chroococcales</taxon>
        <taxon>Aphanothecaceae</taxon>
        <taxon>Aphanothece</taxon>
    </lineage>
</organism>
<proteinExistence type="predicted"/>
<gene>
    <name evidence="7" type="ORF">C7H19_24070</name>
</gene>
<evidence type="ECO:0000256" key="3">
    <source>
        <dbReference type="SAM" id="MobiDB-lite"/>
    </source>
</evidence>
<evidence type="ECO:0000313" key="7">
    <source>
        <dbReference type="EMBL" id="PSF30032.1"/>
    </source>
</evidence>
<evidence type="ECO:0000313" key="8">
    <source>
        <dbReference type="Proteomes" id="UP000239001"/>
    </source>
</evidence>
<dbReference type="Pfam" id="PF18991">
    <property type="entry name" value="DUF5724"/>
    <property type="match status" value="1"/>
</dbReference>
<keyword evidence="1" id="KW-0042">Antenna complex</keyword>
<keyword evidence="2" id="KW-0605">Phycobilisome</keyword>
<evidence type="ECO:0000256" key="1">
    <source>
        <dbReference type="ARBA" id="ARBA00022549"/>
    </source>
</evidence>
<evidence type="ECO:0000256" key="2">
    <source>
        <dbReference type="ARBA" id="ARBA00022738"/>
    </source>
</evidence>
<dbReference type="Proteomes" id="UP000239001">
    <property type="component" value="Unassembled WGS sequence"/>
</dbReference>
<reference evidence="7 8" key="2">
    <citation type="submission" date="2018-03" db="EMBL/GenBank/DDBJ databases">
        <authorList>
            <person name="Keele B.F."/>
        </authorList>
    </citation>
    <scope>NUCLEOTIDE SEQUENCE [LARGE SCALE GENOMIC DNA]</scope>
    <source>
        <strain evidence="7 8">CCALA 016</strain>
    </source>
</reference>
<dbReference type="OrthoDB" id="9763697at2"/>
<feature type="domain" description="DUF7737" evidence="6">
    <location>
        <begin position="1550"/>
        <end position="1651"/>
    </location>
</feature>
<dbReference type="InterPro" id="IPR011989">
    <property type="entry name" value="ARM-like"/>
</dbReference>
<evidence type="ECO:0000259" key="6">
    <source>
        <dbReference type="Pfam" id="PF24879"/>
    </source>
</evidence>
<protein>
    <recommendedName>
        <fullName evidence="9">DUF4132 domain-containing protein</fullName>
    </recommendedName>
</protein>
<sequence>MLTREQSQEQLTKLKNPSWKQEKLTQIPKLPPKLQEIAWGILGYDDKGRQPREWQNIYQFQQEAILQLDSLDSSERLTIFSLLFPKIATTLEQTWQLFPQLPYQSSYSRRAFRVPNHSELINQKRCQWFFPLLGILEGYDQDLPWLATWTPYISYYGSDHLGILFAAAINANDKLGNKIFSILVESAKGDHAIGAMGRHVTRGLLIASRPDGWEFIENFLLAAQRQEGLRQVILETVDEAHPEAFKRMIRLIIEHNLTRFSATVRTVDTWFGLRWESTNQQVVKSSLEQVLSFLESTDTLQEALQSEQAESVYFALWTLAYHDAVAAIPVASQFLNHPHVEHRFIAVYFLAQLDLEKAKLAIISAIDDPDLRVATFALNIFHQYSTKTLLETELFERLERNFSRFPEKSKELTPLVWEWMKLATSQSLITTALINNLGERSPKLLIPYLSHFDVYQRQELANKLSLIQPWDDEIRNILLSLIADPSQWVRQQIIKILAKANSNITSTEAIYLEKLLTRKSSDLRRGILQLLLNQTDSETLASAQRLLAAKQAPQRLAGLELLRELKNQKRLIEDCINYAKNYQSKQTNLSENETQLLEKLVEVEQKEATLEDALGLIKLEELTPIIPPKVDKKYKFVSTAAHKCLQSLDQLIEQHKHTPITIKTDDGTTEQLLGNYSNLLLANYYSFSEDQINNFPLQEVWLNWWQNRGKTERDQDGLELVRAIACLLNNHSFNPFSHDLEQIPTYQNMEWWKIAEKTLFNEPPNLLYIDLIKEILRFLIQQHPPKNLIDFLLDASATTFTLIPLAEINQTIENFYLEQLIIYTFMGWWNLTRSFRHSSAFDWTEKQRIKFWQMSRWLCQFYFFALSNKHSLLRDTVLAYRLKEATEADIIAYLLAENPTPELNEFDVLIKQINPSALTHLKRPQRDFHDLSVLTARKQDTDLDPILKELSDRCRTRIIEVELQRGDLPTAASIPALAIRSVEGIATLIKLLQLFGKNKLIRGYSYDNQSKATVFSHLIRISFPASAETPQDFAQAVKTAKIPEQQLIELAFYAPQWTNYVEYAIEQPNFTEGVWWIHAHTKDNQWHVPHDIKEAWTVQVTEKTPLSEQSLIDGAVDVNWFLRIYPSLDDKWQQLYDAAKYASSGAGHKRAQLFAEAMLGKIERETLINRITQKRNQDAVRALGLLPLKNREQDLLERYRIIQEFLRTSRQFGSQKQASEKLAVKMGLENLARNAGYRDPQHLQWAMEAQAISDLVKQPQTATIDEVSVSLAITSDGKPKITIIKQGKSLKAVPTQLKKNPKIVELQNRKQDITRQTSRMRLSLEEAMCRGDSFTVNEFQQLCTHPILAPMLEQLIFIGQGEIGYPVEKGTAFKTYNGKIKPIKSQILKIAHSYDLLQTEWHHWQQECFTNQRTQPFKQIFRELYVLTPTETANHTLSRRYEGQQINPKQALALWGQRGWVTSPDEGVRRTFHEADISAWVTFQYGFYTPLEMEGLTIEGVYFTKRGEGKELNLSEVPPQLFSETMRDLDLVVSVAHLGGVDPEASASTVEMRRVLIEEFCRLLKLKNVQLQNSHAVIEGSLGNYSIHLGSGIIHRQPGGTVCIIPVHSQHRGRLFLPFADSDPKTAEILSKVILLAKDKEIKDPSILEQIL</sequence>
<dbReference type="Gene3D" id="1.25.10.10">
    <property type="entry name" value="Leucine-rich Repeat Variant"/>
    <property type="match status" value="2"/>
</dbReference>
<dbReference type="InterPro" id="IPR016024">
    <property type="entry name" value="ARM-type_fold"/>
</dbReference>
<dbReference type="Pfam" id="PF24879">
    <property type="entry name" value="DUF7737"/>
    <property type="match status" value="1"/>
</dbReference>
<dbReference type="Pfam" id="PF13569">
    <property type="entry name" value="DUF4132"/>
    <property type="match status" value="1"/>
</dbReference>
<accession>A0A2T1LQU7</accession>